<dbReference type="GO" id="GO:0008081">
    <property type="term" value="F:phosphoric diester hydrolase activity"/>
    <property type="evidence" value="ECO:0007669"/>
    <property type="project" value="InterPro"/>
</dbReference>
<evidence type="ECO:0000313" key="3">
    <source>
        <dbReference type="Proteomes" id="UP000249061"/>
    </source>
</evidence>
<feature type="signal peptide" evidence="1">
    <location>
        <begin position="1"/>
        <end position="20"/>
    </location>
</feature>
<keyword evidence="1" id="KW-0732">Signal</keyword>
<proteinExistence type="predicted"/>
<gene>
    <name evidence="2" type="ORF">DI536_08995</name>
</gene>
<evidence type="ECO:0000256" key="1">
    <source>
        <dbReference type="SAM" id="SignalP"/>
    </source>
</evidence>
<dbReference type="SUPFAM" id="SSF51695">
    <property type="entry name" value="PLC-like phosphodiesterases"/>
    <property type="match status" value="1"/>
</dbReference>
<dbReference type="EMBL" id="QFQP01000006">
    <property type="protein sequence ID" value="PZR14910.1"/>
    <property type="molecule type" value="Genomic_DNA"/>
</dbReference>
<dbReference type="PROSITE" id="PS51257">
    <property type="entry name" value="PROKAR_LIPOPROTEIN"/>
    <property type="match status" value="1"/>
</dbReference>
<evidence type="ECO:0000313" key="2">
    <source>
        <dbReference type="EMBL" id="PZR14910.1"/>
    </source>
</evidence>
<dbReference type="Proteomes" id="UP000249061">
    <property type="component" value="Unassembled WGS sequence"/>
</dbReference>
<feature type="chain" id="PRO_5015997577" evidence="1">
    <location>
        <begin position="21"/>
        <end position="266"/>
    </location>
</feature>
<dbReference type="GO" id="GO:0006629">
    <property type="term" value="P:lipid metabolic process"/>
    <property type="evidence" value="ECO:0007669"/>
    <property type="project" value="InterPro"/>
</dbReference>
<accession>A0A2W5THC2</accession>
<dbReference type="AlphaFoldDB" id="A0A2W5THC2"/>
<organism evidence="2 3">
    <name type="scientific">Archangium gephyra</name>
    <dbReference type="NCBI Taxonomy" id="48"/>
    <lineage>
        <taxon>Bacteria</taxon>
        <taxon>Pseudomonadati</taxon>
        <taxon>Myxococcota</taxon>
        <taxon>Myxococcia</taxon>
        <taxon>Myxococcales</taxon>
        <taxon>Cystobacterineae</taxon>
        <taxon>Archangiaceae</taxon>
        <taxon>Archangium</taxon>
    </lineage>
</organism>
<dbReference type="InterPro" id="IPR017946">
    <property type="entry name" value="PLC-like_Pdiesterase_TIM-brl"/>
</dbReference>
<name>A0A2W5THC2_9BACT</name>
<reference evidence="2 3" key="1">
    <citation type="submission" date="2017-08" db="EMBL/GenBank/DDBJ databases">
        <title>Infants hospitalized years apart are colonized by the same room-sourced microbial strains.</title>
        <authorList>
            <person name="Brooks B."/>
            <person name="Olm M.R."/>
            <person name="Firek B.A."/>
            <person name="Baker R."/>
            <person name="Thomas B.C."/>
            <person name="Morowitz M.J."/>
            <person name="Banfield J.F."/>
        </authorList>
    </citation>
    <scope>NUCLEOTIDE SEQUENCE [LARGE SCALE GENOMIC DNA]</scope>
    <source>
        <strain evidence="2">S2_003_000_R2_14</strain>
    </source>
</reference>
<sequence length="266" mass="28785">MKSSSLALLLLLSACPPVLPDVDAGVTTPLVFKHAHNDYEHGRPLLDALAQGFESVEADIWLDGADIGVSHGGAPYVGSLSSLYLDPLAQRIADNNGSVHGDGKPFFLWVDLKQGSAELQNVLAAQLSACEWLTEFDDDGVVKPGAVTVFLTGDDAAKKALVSRAAPRRFARDSNDYKTTDGAADGRWRAYAVNYWAFMQWDGNGKLPITQQRQLENLVNGAHANGRVIRIFSNPDTPGYWRAAKAAGVDFVNTDQLEQLAQTFAE</sequence>
<comment type="caution">
    <text evidence="2">The sequence shown here is derived from an EMBL/GenBank/DDBJ whole genome shotgun (WGS) entry which is preliminary data.</text>
</comment>
<protein>
    <submittedName>
        <fullName evidence="2">Uncharacterized protein</fullName>
    </submittedName>
</protein>